<evidence type="ECO:0000313" key="16">
    <source>
        <dbReference type="EMBL" id="KAG2528315.1"/>
    </source>
</evidence>
<comment type="caution">
    <text evidence="17">The sequence shown here is derived from an EMBL/GenBank/DDBJ whole genome shotgun (WGS) entry which is preliminary data.</text>
</comment>
<dbReference type="InterPro" id="IPR036291">
    <property type="entry name" value="NAD(P)-bd_dom_sf"/>
</dbReference>
<dbReference type="SMART" id="SM00220">
    <property type="entry name" value="S_TKc"/>
    <property type="match status" value="1"/>
</dbReference>
<dbReference type="CDD" id="cd05117">
    <property type="entry name" value="STKc_CAMK"/>
    <property type="match status" value="1"/>
</dbReference>
<reference evidence="16" key="1">
    <citation type="journal article" date="2015" name="Genom Data">
        <title>Genome sequences of six Phytophthora species associated with forests in New Zealand.</title>
        <authorList>
            <person name="Studholme D.J."/>
            <person name="McDougal R.L."/>
            <person name="Sambles C."/>
            <person name="Hansen E."/>
            <person name="Hardy G."/>
            <person name="Grant M."/>
            <person name="Ganley R.J."/>
            <person name="Williams N.M."/>
        </authorList>
    </citation>
    <scope>NUCLEOTIDE SEQUENCE</scope>
    <source>
        <strain evidence="16">NZFS 2646</strain>
    </source>
</reference>
<dbReference type="FunFam" id="1.10.510.10:FF:000571">
    <property type="entry name" value="Maternal embryonic leucine zipper kinase"/>
    <property type="match status" value="1"/>
</dbReference>
<evidence type="ECO:0000313" key="20">
    <source>
        <dbReference type="Proteomes" id="UP000285883"/>
    </source>
</evidence>
<reference evidence="19 20" key="2">
    <citation type="submission" date="2018-07" db="EMBL/GenBank/DDBJ databases">
        <title>Genome sequencing of oomycete isolates from Chile give support for New Zealand origin for Phytophthora kernoviae and make available the first Nothophytophthora sp. genome.</title>
        <authorList>
            <person name="Studholme D.J."/>
            <person name="Sanfuentes E."/>
            <person name="Panda P."/>
            <person name="Hill R."/>
            <person name="Sambles C."/>
            <person name="Grant M."/>
            <person name="Williams N.M."/>
            <person name="Mcdougal R.L."/>
        </authorList>
    </citation>
    <scope>NUCLEOTIDE SEQUENCE [LARGE SCALE GENOMIC DNA]</scope>
    <source>
        <strain evidence="17">Chile2</strain>
        <strain evidence="18">Chile4</strain>
    </source>
</reference>
<dbReference type="FunFam" id="3.30.930.10:FF:000238">
    <property type="entry name" value="Lysine--tRNA ligase"/>
    <property type="match status" value="1"/>
</dbReference>
<keyword evidence="5" id="KW-0436">Ligase</keyword>
<dbReference type="GO" id="GO:0005829">
    <property type="term" value="C:cytosol"/>
    <property type="evidence" value="ECO:0007669"/>
    <property type="project" value="TreeGrafter"/>
</dbReference>
<dbReference type="Pfam" id="PF00069">
    <property type="entry name" value="Pkinase"/>
    <property type="match status" value="1"/>
</dbReference>
<dbReference type="Proteomes" id="UP000285624">
    <property type="component" value="Unassembled WGS sequence"/>
</dbReference>
<dbReference type="EC" id="6.1.1.6" evidence="3 13"/>
<dbReference type="InterPro" id="IPR004365">
    <property type="entry name" value="NA-bd_OB_tRNA"/>
</dbReference>
<dbReference type="InterPro" id="IPR018149">
    <property type="entry name" value="Lys-tRNA-synth_II_C"/>
</dbReference>
<reference evidence="16" key="3">
    <citation type="submission" date="2020-06" db="EMBL/GenBank/DDBJ databases">
        <authorList>
            <person name="Studholme D.J."/>
        </authorList>
    </citation>
    <scope>NUCLEOTIDE SEQUENCE</scope>
    <source>
        <strain evidence="16">NZFS 2646</strain>
    </source>
</reference>
<dbReference type="GO" id="GO:0000049">
    <property type="term" value="F:tRNA binding"/>
    <property type="evidence" value="ECO:0007669"/>
    <property type="project" value="TreeGrafter"/>
</dbReference>
<keyword evidence="8" id="KW-0648">Protein biosynthesis</keyword>
<dbReference type="GO" id="GO:0004672">
    <property type="term" value="F:protein kinase activity"/>
    <property type="evidence" value="ECO:0007669"/>
    <property type="project" value="InterPro"/>
</dbReference>
<dbReference type="PROSITE" id="PS00107">
    <property type="entry name" value="PROTEIN_KINASE_ATP"/>
    <property type="match status" value="1"/>
</dbReference>
<comment type="similarity">
    <text evidence="2">Belongs to the class-II aminoacyl-tRNA synthetase family.</text>
</comment>
<dbReference type="SUPFAM" id="SSF56112">
    <property type="entry name" value="Protein kinase-like (PK-like)"/>
    <property type="match status" value="1"/>
</dbReference>
<dbReference type="PROSITE" id="PS50862">
    <property type="entry name" value="AA_TRNA_LIGASE_II"/>
    <property type="match status" value="1"/>
</dbReference>
<dbReference type="Gene3D" id="1.10.510.10">
    <property type="entry name" value="Transferase(Phosphotransferase) domain 1"/>
    <property type="match status" value="1"/>
</dbReference>
<keyword evidence="9" id="KW-0030">Aminoacyl-tRNA synthetase</keyword>
<dbReference type="STRING" id="325452.A0A3R7MKB4"/>
<evidence type="ECO:0000256" key="5">
    <source>
        <dbReference type="ARBA" id="ARBA00022598"/>
    </source>
</evidence>
<dbReference type="SUPFAM" id="SSF55681">
    <property type="entry name" value="Class II aaRS and biotin synthetases"/>
    <property type="match status" value="1"/>
</dbReference>
<keyword evidence="4" id="KW-0963">Cytoplasm</keyword>
<dbReference type="NCBIfam" id="NF001756">
    <property type="entry name" value="PRK00484.1"/>
    <property type="match status" value="1"/>
</dbReference>
<dbReference type="GO" id="GO:0006430">
    <property type="term" value="P:lysyl-tRNA aminoacylation"/>
    <property type="evidence" value="ECO:0007669"/>
    <property type="project" value="InterPro"/>
</dbReference>
<dbReference type="InterPro" id="IPR002313">
    <property type="entry name" value="Lys-tRNA-ligase_II"/>
</dbReference>
<dbReference type="InterPro" id="IPR012340">
    <property type="entry name" value="NA-bd_OB-fold"/>
</dbReference>
<dbReference type="InterPro" id="IPR045864">
    <property type="entry name" value="aa-tRNA-synth_II/BPL/LPL"/>
</dbReference>
<evidence type="ECO:0000256" key="4">
    <source>
        <dbReference type="ARBA" id="ARBA00022490"/>
    </source>
</evidence>
<dbReference type="InterPro" id="IPR006195">
    <property type="entry name" value="aa-tRNA-synth_II"/>
</dbReference>
<evidence type="ECO:0000256" key="3">
    <source>
        <dbReference type="ARBA" id="ARBA00013166"/>
    </source>
</evidence>
<dbReference type="FunFam" id="2.40.50.140:FF:000050">
    <property type="entry name" value="Lysine--tRNA ligase"/>
    <property type="match status" value="1"/>
</dbReference>
<evidence type="ECO:0000256" key="7">
    <source>
        <dbReference type="ARBA" id="ARBA00022840"/>
    </source>
</evidence>
<dbReference type="Proteomes" id="UP000785171">
    <property type="component" value="Unassembled WGS sequence"/>
</dbReference>
<evidence type="ECO:0000256" key="12">
    <source>
        <dbReference type="PROSITE-ProRule" id="PRU10141"/>
    </source>
</evidence>
<feature type="binding site" evidence="12">
    <location>
        <position position="832"/>
    </location>
    <ligand>
        <name>ATP</name>
        <dbReference type="ChEBI" id="CHEBI:30616"/>
    </ligand>
</feature>
<dbReference type="CDD" id="cd04322">
    <property type="entry name" value="LysRS_N"/>
    <property type="match status" value="1"/>
</dbReference>
<dbReference type="Pfam" id="PF00152">
    <property type="entry name" value="tRNA-synt_2"/>
    <property type="match status" value="1"/>
</dbReference>
<evidence type="ECO:0000259" key="14">
    <source>
        <dbReference type="PROSITE" id="PS50011"/>
    </source>
</evidence>
<dbReference type="PANTHER" id="PTHR42918">
    <property type="entry name" value="LYSYL-TRNA SYNTHETASE"/>
    <property type="match status" value="1"/>
</dbReference>
<dbReference type="NCBIfam" id="TIGR00499">
    <property type="entry name" value="lysS_bact"/>
    <property type="match status" value="1"/>
</dbReference>
<proteinExistence type="inferred from homology"/>
<evidence type="ECO:0000256" key="1">
    <source>
        <dbReference type="ARBA" id="ARBA00004496"/>
    </source>
</evidence>
<dbReference type="GO" id="GO:0004824">
    <property type="term" value="F:lysine-tRNA ligase activity"/>
    <property type="evidence" value="ECO:0007669"/>
    <property type="project" value="UniProtKB-EC"/>
</dbReference>
<dbReference type="CDD" id="cd00775">
    <property type="entry name" value="LysRS_core"/>
    <property type="match status" value="1"/>
</dbReference>
<organism evidence="17 20">
    <name type="scientific">Phytophthora kernoviae</name>
    <dbReference type="NCBI Taxonomy" id="325452"/>
    <lineage>
        <taxon>Eukaryota</taxon>
        <taxon>Sar</taxon>
        <taxon>Stramenopiles</taxon>
        <taxon>Oomycota</taxon>
        <taxon>Peronosporomycetes</taxon>
        <taxon>Peronosporales</taxon>
        <taxon>Peronosporaceae</taxon>
        <taxon>Phytophthora</taxon>
    </lineage>
</organism>
<dbReference type="SUPFAM" id="SSF50249">
    <property type="entry name" value="Nucleic acid-binding proteins"/>
    <property type="match status" value="1"/>
</dbReference>
<dbReference type="AlphaFoldDB" id="A0A3R7MKB4"/>
<name>A0A3R7MKB4_9STRA</name>
<evidence type="ECO:0000256" key="8">
    <source>
        <dbReference type="ARBA" id="ARBA00022917"/>
    </source>
</evidence>
<dbReference type="PANTHER" id="PTHR42918:SF9">
    <property type="entry name" value="LYSINE--TRNA LIGASE"/>
    <property type="match status" value="1"/>
</dbReference>
<evidence type="ECO:0000256" key="9">
    <source>
        <dbReference type="ARBA" id="ARBA00023146"/>
    </source>
</evidence>
<dbReference type="Pfam" id="PF01336">
    <property type="entry name" value="tRNA_anti-codon"/>
    <property type="match status" value="1"/>
</dbReference>
<dbReference type="InterPro" id="IPR017441">
    <property type="entry name" value="Protein_kinase_ATP_BS"/>
</dbReference>
<dbReference type="Gene3D" id="3.40.50.720">
    <property type="entry name" value="NAD(P)-binding Rossmann-like Domain"/>
    <property type="match status" value="1"/>
</dbReference>
<accession>A0A3R7MKB4</accession>
<dbReference type="GO" id="GO:0005524">
    <property type="term" value="F:ATP binding"/>
    <property type="evidence" value="ECO:0007669"/>
    <property type="project" value="UniProtKB-UniRule"/>
</dbReference>
<keyword evidence="7 12" id="KW-0067">ATP-binding</keyword>
<keyword evidence="19" id="KW-1185">Reference proteome</keyword>
<comment type="catalytic activity">
    <reaction evidence="11 13">
        <text>tRNA(Lys) + L-lysine + ATP = L-lysyl-tRNA(Lys) + AMP + diphosphate</text>
        <dbReference type="Rhea" id="RHEA:20792"/>
        <dbReference type="Rhea" id="RHEA-COMP:9696"/>
        <dbReference type="Rhea" id="RHEA-COMP:9697"/>
        <dbReference type="ChEBI" id="CHEBI:30616"/>
        <dbReference type="ChEBI" id="CHEBI:32551"/>
        <dbReference type="ChEBI" id="CHEBI:33019"/>
        <dbReference type="ChEBI" id="CHEBI:78442"/>
        <dbReference type="ChEBI" id="CHEBI:78529"/>
        <dbReference type="ChEBI" id="CHEBI:456215"/>
        <dbReference type="EC" id="6.1.1.6"/>
    </reaction>
</comment>
<comment type="subcellular location">
    <subcellularLocation>
        <location evidence="1">Cytoplasm</location>
    </subcellularLocation>
</comment>
<dbReference type="InterPro" id="IPR000719">
    <property type="entry name" value="Prot_kinase_dom"/>
</dbReference>
<evidence type="ECO:0000256" key="6">
    <source>
        <dbReference type="ARBA" id="ARBA00022741"/>
    </source>
</evidence>
<sequence length="1066" mass="119230">MMMLRSGWQRHGALSRRLLSTAAPSSAVTEAMERFQSVPKFQQYPHAFPVSMSLQEYQHKFDSLEPKARCTEEAVVLAGRVVAIRHASKNLVFLDLQSDGATVQVLSEAKHFEGRGEEASTGDKEAAKKEFRAVHESLRRGDIIGVKGFPGKSGKGELSIIPRQLEVLAPCIQPFPNSKYGIKEPEIRFRKKYLDLLTNPDVRPIFETRAKVVRGVRKYLEDRNFAEVETPMLFSAAGGAAAQPFVTNSRALGKDLYLRIAPELFLKQLVIGGFDRVFEIGKVFRNEGIDATHNPEFTICEFYQAYADYHSLMDTAEEMISGIAKDVTGSYKVLYPADDGNNTEQSGENENEEPAMVEIDFTPPFKRLPILETLEECLGEKLPDVNSPDSIPALLELCERHNVDCPKPHTCTRLVDKLIGHFVEPKCVNPTFLYNHPKCMSPLAKAHREQEGVTERFELFVTGKELCNAYTELNDPFDQRQRFAAQQQDQQRGDNEAHSKDDEFCVALEYGLAPTGGFGIGIDRLVMLLSGKSHIREVIMFPAMKPTDHRRKRRQRRGWAIRNAHQILRLKLSGHELGNYVSIGFIGSGRLAERIARDLIKNVAPQRKFSYKKQRLVSTLLASDPSEERRRVFDGLGFKTSAANQDVLADCDLVFLGTDVREALARQPTNSQTLYVSLMGDLPALQVEELLCPGAKVIRMMPHCYLEKKGLPKGVLPPSSWATVRGSHVNDQDLEKVMQIAGISNSVEVDENLTSWSIPNDQGLIHRFVSSMSDHAVAASKVVHEMEDDMEVEEVVADFKDTYTLGRDLGSGMFSTVFKAKHCESGETYAVKSIKDDAMTQEGCDVLIAEVGALNRLKHPNIISHYGFYNEDGKYLLVLEYCNRGSLRGLIDKHKAIPEQLAKKLLKQTLSALEYCHSMGQVHRDVKAENILLKEGEDGNLTAKLADFGLSEELQLANRRLQTMCGTPQYLSPELVSGRLYGTPADIWSTGILAYMMLSGLVPFDEAKSDTELFKLISLGAVWYDQPEWNAIAPAGKAFVQSMLDISPDSRPTAAQLLKHEWLQDT</sequence>
<feature type="domain" description="Aminoacyl-transfer RNA synthetases class-II family profile" evidence="15">
    <location>
        <begin position="206"/>
        <end position="546"/>
    </location>
</feature>
<dbReference type="PRINTS" id="PR00982">
    <property type="entry name" value="TRNASYNTHLYS"/>
</dbReference>
<dbReference type="HAMAP" id="MF_00252">
    <property type="entry name" value="Lys_tRNA_synth_class2"/>
    <property type="match status" value="1"/>
</dbReference>
<keyword evidence="6 12" id="KW-0547">Nucleotide-binding</keyword>
<dbReference type="EMBL" id="MBDN02000049">
    <property type="protein sequence ID" value="RLN82631.1"/>
    <property type="molecule type" value="Genomic_DNA"/>
</dbReference>
<evidence type="ECO:0000313" key="19">
    <source>
        <dbReference type="Proteomes" id="UP000285624"/>
    </source>
</evidence>
<dbReference type="Gene3D" id="2.40.50.140">
    <property type="entry name" value="Nucleic acid-binding proteins"/>
    <property type="match status" value="1"/>
</dbReference>
<evidence type="ECO:0000256" key="2">
    <source>
        <dbReference type="ARBA" id="ARBA00008226"/>
    </source>
</evidence>
<dbReference type="SUPFAM" id="SSF51735">
    <property type="entry name" value="NAD(P)-binding Rossmann-fold domains"/>
    <property type="match status" value="1"/>
</dbReference>
<gene>
    <name evidence="17" type="ORF">BBI17_003550</name>
    <name evidence="18" type="ORF">BBO99_00002776</name>
    <name evidence="16" type="ORF">JM16_001314</name>
</gene>
<evidence type="ECO:0000313" key="18">
    <source>
        <dbReference type="EMBL" id="RLN82631.1"/>
    </source>
</evidence>
<evidence type="ECO:0000259" key="15">
    <source>
        <dbReference type="PROSITE" id="PS50862"/>
    </source>
</evidence>
<feature type="domain" description="Protein kinase" evidence="14">
    <location>
        <begin position="803"/>
        <end position="1063"/>
    </location>
</feature>
<dbReference type="EMBL" id="MAYM02002262">
    <property type="protein sequence ID" value="RLN02083.1"/>
    <property type="molecule type" value="Genomic_DNA"/>
</dbReference>
<dbReference type="InterPro" id="IPR044136">
    <property type="entry name" value="Lys-tRNA-ligase_II_N"/>
</dbReference>
<dbReference type="Gene3D" id="3.30.930.10">
    <property type="entry name" value="Bira Bifunctional Protein, Domain 2"/>
    <property type="match status" value="1"/>
</dbReference>
<protein>
    <recommendedName>
        <fullName evidence="3 13">Lysine--tRNA ligase</fullName>
        <ecNumber evidence="3 13">6.1.1.6</ecNumber>
    </recommendedName>
    <alternativeName>
        <fullName evidence="10 13">Lysyl-tRNA synthetase</fullName>
    </alternativeName>
</protein>
<dbReference type="InterPro" id="IPR011009">
    <property type="entry name" value="Kinase-like_dom_sf"/>
</dbReference>
<dbReference type="EMBL" id="JPWV03000043">
    <property type="protein sequence ID" value="KAG2528315.1"/>
    <property type="molecule type" value="Genomic_DNA"/>
</dbReference>
<dbReference type="Proteomes" id="UP000285883">
    <property type="component" value="Unassembled WGS sequence"/>
</dbReference>
<evidence type="ECO:0000313" key="17">
    <source>
        <dbReference type="EMBL" id="RLN02083.1"/>
    </source>
</evidence>
<dbReference type="PROSITE" id="PS50011">
    <property type="entry name" value="PROTEIN_KINASE_DOM"/>
    <property type="match status" value="1"/>
</dbReference>
<dbReference type="InterPro" id="IPR004364">
    <property type="entry name" value="Aa-tRNA-synt_II"/>
</dbReference>
<evidence type="ECO:0000256" key="13">
    <source>
        <dbReference type="RuleBase" id="RU003748"/>
    </source>
</evidence>
<evidence type="ECO:0000256" key="10">
    <source>
        <dbReference type="ARBA" id="ARBA00030563"/>
    </source>
</evidence>
<evidence type="ECO:0000256" key="11">
    <source>
        <dbReference type="ARBA" id="ARBA00048573"/>
    </source>
</evidence>